<keyword evidence="6 15" id="KW-0479">Metal-binding</keyword>
<dbReference type="EC" id="7.1.1.9" evidence="15"/>
<dbReference type="Proteomes" id="UP000234882">
    <property type="component" value="Chromosome"/>
</dbReference>
<evidence type="ECO:0000256" key="3">
    <source>
        <dbReference type="ARBA" id="ARBA00022448"/>
    </source>
</evidence>
<dbReference type="Gene3D" id="1.10.287.90">
    <property type="match status" value="1"/>
</dbReference>
<evidence type="ECO:0000256" key="12">
    <source>
        <dbReference type="ARBA" id="ARBA00024688"/>
    </source>
</evidence>
<comment type="cofactor">
    <cofactor evidence="15">
        <name>Cu cation</name>
        <dbReference type="ChEBI" id="CHEBI:23378"/>
    </cofactor>
    <text evidence="15">Binds a copper A center.</text>
</comment>
<organism evidence="20 21">
    <name type="scientific">Paracoccus jeotgali</name>
    <dbReference type="NCBI Taxonomy" id="2065379"/>
    <lineage>
        <taxon>Bacteria</taxon>
        <taxon>Pseudomonadati</taxon>
        <taxon>Pseudomonadota</taxon>
        <taxon>Alphaproteobacteria</taxon>
        <taxon>Rhodobacterales</taxon>
        <taxon>Paracoccaceae</taxon>
        <taxon>Paracoccus</taxon>
    </lineage>
</organism>
<keyword evidence="7" id="KW-1278">Translocase</keyword>
<dbReference type="AlphaFoldDB" id="A0A2K9MCD7"/>
<dbReference type="PRINTS" id="PR01166">
    <property type="entry name" value="CYCOXIDASEII"/>
</dbReference>
<dbReference type="KEGG" id="paru:CYR75_01685"/>
<dbReference type="CDD" id="cd13912">
    <property type="entry name" value="CcO_II_C"/>
    <property type="match status" value="1"/>
</dbReference>
<proteinExistence type="inferred from homology"/>
<reference evidence="21" key="1">
    <citation type="submission" date="2017-12" db="EMBL/GenBank/DDBJ databases">
        <title>Genomic analysis of Paracoccus sp. CBA4604.</title>
        <authorList>
            <person name="Roh S.W."/>
            <person name="Kim J.Y."/>
            <person name="Kim J.S."/>
        </authorList>
    </citation>
    <scope>NUCLEOTIDE SEQUENCE [LARGE SCALE GENOMIC DNA]</scope>
    <source>
        <strain evidence="21">CBA4604</strain>
    </source>
</reference>
<dbReference type="PANTHER" id="PTHR22888">
    <property type="entry name" value="CYTOCHROME C OXIDASE, SUBUNIT II"/>
    <property type="match status" value="1"/>
</dbReference>
<evidence type="ECO:0000256" key="5">
    <source>
        <dbReference type="ARBA" id="ARBA00022692"/>
    </source>
</evidence>
<dbReference type="InterPro" id="IPR001505">
    <property type="entry name" value="Copper_CuA"/>
</dbReference>
<dbReference type="GO" id="GO:0016491">
    <property type="term" value="F:oxidoreductase activity"/>
    <property type="evidence" value="ECO:0007669"/>
    <property type="project" value="InterPro"/>
</dbReference>
<evidence type="ECO:0000256" key="1">
    <source>
        <dbReference type="ARBA" id="ARBA00004141"/>
    </source>
</evidence>
<dbReference type="GO" id="GO:0005507">
    <property type="term" value="F:copper ion binding"/>
    <property type="evidence" value="ECO:0007669"/>
    <property type="project" value="InterPro"/>
</dbReference>
<feature type="signal peptide" evidence="17">
    <location>
        <begin position="1"/>
        <end position="28"/>
    </location>
</feature>
<feature type="chain" id="PRO_5014881998" description="Cytochrome c oxidase subunit 2" evidence="17">
    <location>
        <begin position="29"/>
        <end position="298"/>
    </location>
</feature>
<dbReference type="InterPro" id="IPR002429">
    <property type="entry name" value="CcO_II-like_C"/>
</dbReference>
<evidence type="ECO:0000256" key="15">
    <source>
        <dbReference type="RuleBase" id="RU004024"/>
    </source>
</evidence>
<dbReference type="InterPro" id="IPR008972">
    <property type="entry name" value="Cupredoxin"/>
</dbReference>
<dbReference type="InterPro" id="IPR014222">
    <property type="entry name" value="Cyt_c_oxidase_su2"/>
</dbReference>
<keyword evidence="3 14" id="KW-0813">Transport</keyword>
<dbReference type="Gene3D" id="2.60.40.420">
    <property type="entry name" value="Cupredoxins - blue copper proteins"/>
    <property type="match status" value="1"/>
</dbReference>
<dbReference type="PROSITE" id="PS50999">
    <property type="entry name" value="COX2_TM"/>
    <property type="match status" value="1"/>
</dbReference>
<feature type="domain" description="Cytochrome oxidase subunit II copper A binding" evidence="18">
    <location>
        <begin position="141"/>
        <end position="277"/>
    </location>
</feature>
<dbReference type="InterPro" id="IPR011759">
    <property type="entry name" value="Cyt_c_oxidase_su2_TM_dom"/>
</dbReference>
<dbReference type="PROSITE" id="PS50857">
    <property type="entry name" value="COX2_CUA"/>
    <property type="match status" value="1"/>
</dbReference>
<evidence type="ECO:0000256" key="10">
    <source>
        <dbReference type="ARBA" id="ARBA00023008"/>
    </source>
</evidence>
<evidence type="ECO:0000256" key="17">
    <source>
        <dbReference type="SAM" id="SignalP"/>
    </source>
</evidence>
<dbReference type="InterPro" id="IPR045187">
    <property type="entry name" value="CcO_II"/>
</dbReference>
<keyword evidence="17" id="KW-0732">Signal</keyword>
<dbReference type="PROSITE" id="PS00078">
    <property type="entry name" value="COX2"/>
    <property type="match status" value="1"/>
</dbReference>
<protein>
    <recommendedName>
        <fullName evidence="15">Cytochrome c oxidase subunit 2</fullName>
        <ecNumber evidence="15">7.1.1.9</ecNumber>
    </recommendedName>
</protein>
<comment type="catalytic activity">
    <reaction evidence="13 15">
        <text>4 Fe(II)-[cytochrome c] + O2 + 8 H(+)(in) = 4 Fe(III)-[cytochrome c] + 2 H2O + 4 H(+)(out)</text>
        <dbReference type="Rhea" id="RHEA:11436"/>
        <dbReference type="Rhea" id="RHEA-COMP:10350"/>
        <dbReference type="Rhea" id="RHEA-COMP:14399"/>
        <dbReference type="ChEBI" id="CHEBI:15377"/>
        <dbReference type="ChEBI" id="CHEBI:15378"/>
        <dbReference type="ChEBI" id="CHEBI:15379"/>
        <dbReference type="ChEBI" id="CHEBI:29033"/>
        <dbReference type="ChEBI" id="CHEBI:29034"/>
        <dbReference type="EC" id="7.1.1.9"/>
    </reaction>
</comment>
<dbReference type="InterPro" id="IPR036257">
    <property type="entry name" value="Cyt_c_oxidase_su2_TM_sf"/>
</dbReference>
<comment type="similarity">
    <text evidence="2 14">Belongs to the cytochrome c oxidase subunit 2 family.</text>
</comment>
<evidence type="ECO:0000256" key="13">
    <source>
        <dbReference type="ARBA" id="ARBA00047816"/>
    </source>
</evidence>
<dbReference type="OrthoDB" id="9781261at2"/>
<evidence type="ECO:0000259" key="18">
    <source>
        <dbReference type="PROSITE" id="PS50857"/>
    </source>
</evidence>
<keyword evidence="8 14" id="KW-0249">Electron transport</keyword>
<dbReference type="GO" id="GO:0042773">
    <property type="term" value="P:ATP synthesis coupled electron transport"/>
    <property type="evidence" value="ECO:0007669"/>
    <property type="project" value="TreeGrafter"/>
</dbReference>
<evidence type="ECO:0000256" key="14">
    <source>
        <dbReference type="RuleBase" id="RU000456"/>
    </source>
</evidence>
<evidence type="ECO:0000256" key="2">
    <source>
        <dbReference type="ARBA" id="ARBA00007866"/>
    </source>
</evidence>
<dbReference type="SUPFAM" id="SSF49503">
    <property type="entry name" value="Cupredoxins"/>
    <property type="match status" value="1"/>
</dbReference>
<feature type="transmembrane region" description="Helical" evidence="16">
    <location>
        <begin position="111"/>
        <end position="133"/>
    </location>
</feature>
<dbReference type="EMBL" id="CP025583">
    <property type="protein sequence ID" value="AUM73172.1"/>
    <property type="molecule type" value="Genomic_DNA"/>
</dbReference>
<dbReference type="NCBIfam" id="TIGR02866">
    <property type="entry name" value="CoxB"/>
    <property type="match status" value="1"/>
</dbReference>
<evidence type="ECO:0000256" key="8">
    <source>
        <dbReference type="ARBA" id="ARBA00022982"/>
    </source>
</evidence>
<comment type="function">
    <text evidence="12 15">Subunits I and II form the functional core of the enzyme complex. Electrons originating in cytochrome c are transferred via heme a and Cu(A) to the binuclear center formed by heme a3 and Cu(B).</text>
</comment>
<keyword evidence="11 16" id="KW-0472">Membrane</keyword>
<evidence type="ECO:0000256" key="11">
    <source>
        <dbReference type="ARBA" id="ARBA00023136"/>
    </source>
</evidence>
<dbReference type="Pfam" id="PF02790">
    <property type="entry name" value="COX2_TM"/>
    <property type="match status" value="1"/>
</dbReference>
<keyword evidence="4 14" id="KW-0679">Respiratory chain</keyword>
<comment type="subcellular location">
    <subcellularLocation>
        <location evidence="14">Cell membrane</location>
        <topology evidence="14">Multi-pass membrane protein</topology>
    </subcellularLocation>
    <subcellularLocation>
        <location evidence="1">Membrane</location>
        <topology evidence="1">Multi-pass membrane protein</topology>
    </subcellularLocation>
</comment>
<evidence type="ECO:0000256" key="7">
    <source>
        <dbReference type="ARBA" id="ARBA00022967"/>
    </source>
</evidence>
<evidence type="ECO:0000313" key="21">
    <source>
        <dbReference type="Proteomes" id="UP000234882"/>
    </source>
</evidence>
<keyword evidence="10 15" id="KW-0186">Copper</keyword>
<dbReference type="SUPFAM" id="SSF81464">
    <property type="entry name" value="Cytochrome c oxidase subunit II-like, transmembrane region"/>
    <property type="match status" value="1"/>
</dbReference>
<dbReference type="GO" id="GO:0004129">
    <property type="term" value="F:cytochrome-c oxidase activity"/>
    <property type="evidence" value="ECO:0007669"/>
    <property type="project" value="UniProtKB-EC"/>
</dbReference>
<keyword evidence="5 14" id="KW-0812">Transmembrane</keyword>
<evidence type="ECO:0000256" key="16">
    <source>
        <dbReference type="SAM" id="Phobius"/>
    </source>
</evidence>
<evidence type="ECO:0000256" key="9">
    <source>
        <dbReference type="ARBA" id="ARBA00022989"/>
    </source>
</evidence>
<evidence type="ECO:0000256" key="4">
    <source>
        <dbReference type="ARBA" id="ARBA00022660"/>
    </source>
</evidence>
<dbReference type="InterPro" id="IPR034210">
    <property type="entry name" value="CcO_II_C"/>
</dbReference>
<gene>
    <name evidence="20" type="primary">coxB</name>
    <name evidence="20" type="ORF">CYR75_01685</name>
</gene>
<sequence>MAAPATMRRVMAAGMGATAMLWAGLARAQDAAADVLGDLPLIGVPHNGGMGFQPASSPEAIDQQWLDYYVLVIIAAVTLFVCALLLWCIVRYNRRMNPVPARFSHNTPIEITWTLVPILLLISIGVFSLPILFRQLSIPENPEVVIKATGHQWYWSYEYVEDGVEFDSLMLAREDLEANGYSQNEYLLATDTAVVVPVGQEVLMQFTATDVIHSWTIPAFAVKQDAVPGRIAQLSFTALEEGVYFGQCSELCGINHAYMPIVVKAVAPEVYAQWLEGAKVEFAAADLRDAQPLRLAER</sequence>
<feature type="domain" description="Cytochrome oxidase subunit II transmembrane region profile" evidence="19">
    <location>
        <begin position="44"/>
        <end position="139"/>
    </location>
</feature>
<dbReference type="GO" id="GO:0005886">
    <property type="term" value="C:plasma membrane"/>
    <property type="evidence" value="ECO:0007669"/>
    <property type="project" value="UniProtKB-SubCell"/>
</dbReference>
<feature type="transmembrane region" description="Helical" evidence="16">
    <location>
        <begin position="68"/>
        <end position="90"/>
    </location>
</feature>
<accession>A0A2K9MCD7</accession>
<evidence type="ECO:0000259" key="19">
    <source>
        <dbReference type="PROSITE" id="PS50999"/>
    </source>
</evidence>
<evidence type="ECO:0000313" key="20">
    <source>
        <dbReference type="EMBL" id="AUM73172.1"/>
    </source>
</evidence>
<name>A0A2K9MCD7_9RHOB</name>
<keyword evidence="9 16" id="KW-1133">Transmembrane helix</keyword>
<evidence type="ECO:0000256" key="6">
    <source>
        <dbReference type="ARBA" id="ARBA00022723"/>
    </source>
</evidence>
<dbReference type="Pfam" id="PF00116">
    <property type="entry name" value="COX2"/>
    <property type="match status" value="1"/>
</dbReference>
<dbReference type="PANTHER" id="PTHR22888:SF9">
    <property type="entry name" value="CYTOCHROME C OXIDASE SUBUNIT 2"/>
    <property type="match status" value="1"/>
</dbReference>
<keyword evidence="21" id="KW-1185">Reference proteome</keyword>